<dbReference type="SUPFAM" id="SSF56601">
    <property type="entry name" value="beta-lactamase/transpeptidase-like"/>
    <property type="match status" value="1"/>
</dbReference>
<dbReference type="AlphaFoldDB" id="A0A934J0H9"/>
<dbReference type="InterPro" id="IPR001466">
    <property type="entry name" value="Beta-lactam-related"/>
</dbReference>
<evidence type="ECO:0000313" key="3">
    <source>
        <dbReference type="Proteomes" id="UP000602124"/>
    </source>
</evidence>
<dbReference type="RefSeq" id="WP_198876726.1">
    <property type="nucleotide sequence ID" value="NZ_JAEKMH010000002.1"/>
</dbReference>
<evidence type="ECO:0000259" key="1">
    <source>
        <dbReference type="Pfam" id="PF00144"/>
    </source>
</evidence>
<protein>
    <submittedName>
        <fullName evidence="2">Beta-lactamase family protein</fullName>
    </submittedName>
</protein>
<dbReference type="PANTHER" id="PTHR43283:SF3">
    <property type="entry name" value="BETA-LACTAMASE FAMILY PROTEIN (AFU_ORTHOLOGUE AFUA_5G07500)"/>
    <property type="match status" value="1"/>
</dbReference>
<evidence type="ECO:0000313" key="2">
    <source>
        <dbReference type="EMBL" id="MBJ3785555.1"/>
    </source>
</evidence>
<dbReference type="InterPro" id="IPR012338">
    <property type="entry name" value="Beta-lactam/transpept-like"/>
</dbReference>
<dbReference type="Pfam" id="PF00144">
    <property type="entry name" value="Beta-lactamase"/>
    <property type="match status" value="1"/>
</dbReference>
<comment type="caution">
    <text evidence="2">The sequence shown here is derived from an EMBL/GenBank/DDBJ whole genome shotgun (WGS) entry which is preliminary data.</text>
</comment>
<accession>A0A934J0H9</accession>
<organism evidence="2 3">
    <name type="scientific">Devosia sediminis</name>
    <dbReference type="NCBI Taxonomy" id="2798801"/>
    <lineage>
        <taxon>Bacteria</taxon>
        <taxon>Pseudomonadati</taxon>
        <taxon>Pseudomonadota</taxon>
        <taxon>Alphaproteobacteria</taxon>
        <taxon>Hyphomicrobiales</taxon>
        <taxon>Devosiaceae</taxon>
        <taxon>Devosia</taxon>
    </lineage>
</organism>
<name>A0A934J0H9_9HYPH</name>
<sequence>MTSRIDAVMDAAIANQTIVGAELAVARHGDIVYRRTAGWFDREAGAPMIDNAIYRLASVTKPIVAATALAMVDEGLIGLHEPVKQYIPWFAPRLQDGREGAITIHHLLTHTAGLSYGYPQDPEITTGLGQTERSLQENFSRVARHPLAYVPGSAWQYSVAIDVLGAVLAQVHGGTLGDAVKAHVTGPLGMTETGFFVADESRLAKPYADGVPPTPMTDPQAVEGDNGPVVFSPSRIFSKTAFQSGGAGMAGTPADVLRFLEAMLNGGGGVVSRDTVAAAFSNQIGEVEREAGQRFGYFGAIVDDPVAAGSPSAKGTVNWGGVYGHSWLIDPANGLSLISMSNTALEGCTGRYPKDIIQAVYAELT</sequence>
<proteinExistence type="predicted"/>
<feature type="domain" description="Beta-lactamase-related" evidence="1">
    <location>
        <begin position="6"/>
        <end position="344"/>
    </location>
</feature>
<reference evidence="2" key="1">
    <citation type="submission" date="2020-12" db="EMBL/GenBank/DDBJ databases">
        <title>Devosia sp. MSA67 isolated from Mo River.</title>
        <authorList>
            <person name="Ma F."/>
            <person name="Zi Z."/>
        </authorList>
    </citation>
    <scope>NUCLEOTIDE SEQUENCE</scope>
    <source>
        <strain evidence="2">MSA67</strain>
    </source>
</reference>
<dbReference type="Gene3D" id="3.40.710.10">
    <property type="entry name" value="DD-peptidase/beta-lactamase superfamily"/>
    <property type="match status" value="1"/>
</dbReference>
<dbReference type="EMBL" id="JAEKMH010000002">
    <property type="protein sequence ID" value="MBJ3785555.1"/>
    <property type="molecule type" value="Genomic_DNA"/>
</dbReference>
<dbReference type="InterPro" id="IPR050789">
    <property type="entry name" value="Diverse_Enzym_Activities"/>
</dbReference>
<dbReference type="PANTHER" id="PTHR43283">
    <property type="entry name" value="BETA-LACTAMASE-RELATED"/>
    <property type="match status" value="1"/>
</dbReference>
<dbReference type="Proteomes" id="UP000602124">
    <property type="component" value="Unassembled WGS sequence"/>
</dbReference>
<gene>
    <name evidence="2" type="ORF">JEQ47_12570</name>
</gene>
<keyword evidence="3" id="KW-1185">Reference proteome</keyword>